<sequence>MGLPSDLVREAGEIKHTQRELKKTDNPSQEQLTALAQRCLSWLEGYPSRGQRKKNIGS</sequence>
<dbReference type="EMBL" id="LBZM01000008">
    <property type="protein sequence ID" value="KKR72298.1"/>
    <property type="molecule type" value="Genomic_DNA"/>
</dbReference>
<evidence type="ECO:0000256" key="1">
    <source>
        <dbReference type="SAM" id="MobiDB-lite"/>
    </source>
</evidence>
<reference evidence="2 3" key="1">
    <citation type="journal article" date="2015" name="Nature">
        <title>rRNA introns, odd ribosomes, and small enigmatic genomes across a large radiation of phyla.</title>
        <authorList>
            <person name="Brown C.T."/>
            <person name="Hug L.A."/>
            <person name="Thomas B.C."/>
            <person name="Sharon I."/>
            <person name="Castelle C.J."/>
            <person name="Singh A."/>
            <person name="Wilkins M.J."/>
            <person name="Williams K.H."/>
            <person name="Banfield J.F."/>
        </authorList>
    </citation>
    <scope>NUCLEOTIDE SEQUENCE [LARGE SCALE GENOMIC DNA]</scope>
</reference>
<proteinExistence type="predicted"/>
<protein>
    <submittedName>
        <fullName evidence="2">Uncharacterized protein</fullName>
    </submittedName>
</protein>
<organism evidence="2 3">
    <name type="scientific">Candidatus Roizmanbacteria bacterium GW2011_GWB1_40_7</name>
    <dbReference type="NCBI Taxonomy" id="1618482"/>
    <lineage>
        <taxon>Bacteria</taxon>
        <taxon>Candidatus Roizmaniibacteriota</taxon>
    </lineage>
</organism>
<gene>
    <name evidence="2" type="ORF">UU14_C0008G0025</name>
</gene>
<feature type="region of interest" description="Disordered" evidence="1">
    <location>
        <begin position="1"/>
        <end position="29"/>
    </location>
</feature>
<feature type="compositionally biased region" description="Basic and acidic residues" evidence="1">
    <location>
        <begin position="7"/>
        <end position="25"/>
    </location>
</feature>
<name>A0A0G0T5K7_9BACT</name>
<evidence type="ECO:0000313" key="2">
    <source>
        <dbReference type="EMBL" id="KKR72298.1"/>
    </source>
</evidence>
<dbReference type="Proteomes" id="UP000034664">
    <property type="component" value="Unassembled WGS sequence"/>
</dbReference>
<comment type="caution">
    <text evidence="2">The sequence shown here is derived from an EMBL/GenBank/DDBJ whole genome shotgun (WGS) entry which is preliminary data.</text>
</comment>
<evidence type="ECO:0000313" key="3">
    <source>
        <dbReference type="Proteomes" id="UP000034664"/>
    </source>
</evidence>
<accession>A0A0G0T5K7</accession>
<dbReference type="AlphaFoldDB" id="A0A0G0T5K7"/>